<accession>A0A1G7IMK8</accession>
<evidence type="ECO:0000256" key="1">
    <source>
        <dbReference type="SAM" id="MobiDB-lite"/>
    </source>
</evidence>
<dbReference type="Pfam" id="PF13439">
    <property type="entry name" value="Glyco_transf_4"/>
    <property type="match status" value="1"/>
</dbReference>
<dbReference type="PANTHER" id="PTHR12526:SF595">
    <property type="entry name" value="BLL5217 PROTEIN"/>
    <property type="match status" value="1"/>
</dbReference>
<proteinExistence type="predicted"/>
<dbReference type="Pfam" id="PF13692">
    <property type="entry name" value="Glyco_trans_1_4"/>
    <property type="match status" value="1"/>
</dbReference>
<dbReference type="SUPFAM" id="SSF53756">
    <property type="entry name" value="UDP-Glycosyltransferase/glycogen phosphorylase"/>
    <property type="match status" value="1"/>
</dbReference>
<reference evidence="3 4" key="1">
    <citation type="submission" date="2016-10" db="EMBL/GenBank/DDBJ databases">
        <authorList>
            <person name="de Groot N.N."/>
        </authorList>
    </citation>
    <scope>NUCLEOTIDE SEQUENCE [LARGE SCALE GENOMIC DNA]</scope>
    <source>
        <strain evidence="3 4">R5</strain>
    </source>
</reference>
<dbReference type="PANTHER" id="PTHR12526">
    <property type="entry name" value="GLYCOSYLTRANSFERASE"/>
    <property type="match status" value="1"/>
</dbReference>
<evidence type="ECO:0000313" key="4">
    <source>
        <dbReference type="Proteomes" id="UP000199245"/>
    </source>
</evidence>
<feature type="region of interest" description="Disordered" evidence="1">
    <location>
        <begin position="346"/>
        <end position="366"/>
    </location>
</feature>
<dbReference type="EMBL" id="FMZW01000045">
    <property type="protein sequence ID" value="SDF13931.1"/>
    <property type="molecule type" value="Genomic_DNA"/>
</dbReference>
<name>A0A1G7IMK8_9BRAD</name>
<dbReference type="Proteomes" id="UP000199245">
    <property type="component" value="Unassembled WGS sequence"/>
</dbReference>
<evidence type="ECO:0000259" key="2">
    <source>
        <dbReference type="Pfam" id="PF13439"/>
    </source>
</evidence>
<dbReference type="GO" id="GO:0016757">
    <property type="term" value="F:glycosyltransferase activity"/>
    <property type="evidence" value="ECO:0007669"/>
    <property type="project" value="UniProtKB-ARBA"/>
</dbReference>
<organism evidence="3 4">
    <name type="scientific">Bradyrhizobium brasilense</name>
    <dbReference type="NCBI Taxonomy" id="1419277"/>
    <lineage>
        <taxon>Bacteria</taxon>
        <taxon>Pseudomonadati</taxon>
        <taxon>Pseudomonadota</taxon>
        <taxon>Alphaproteobacteria</taxon>
        <taxon>Hyphomicrobiales</taxon>
        <taxon>Nitrobacteraceae</taxon>
        <taxon>Bradyrhizobium</taxon>
    </lineage>
</organism>
<evidence type="ECO:0000313" key="3">
    <source>
        <dbReference type="EMBL" id="SDF13931.1"/>
    </source>
</evidence>
<dbReference type="CDD" id="cd03802">
    <property type="entry name" value="GT4_AviGT4-like"/>
    <property type="match status" value="1"/>
</dbReference>
<dbReference type="AlphaFoldDB" id="A0A1G7IMK8"/>
<keyword evidence="3" id="KW-0808">Transferase</keyword>
<feature type="domain" description="Glycosyltransferase subfamily 4-like N-terminal" evidence="2">
    <location>
        <begin position="18"/>
        <end position="119"/>
    </location>
</feature>
<sequence length="366" mass="39984">MRIAQLAPLAESVPPKLYGGTERVIAWLVDELVELGHDVTLFASGDSKTKGKLHPVWPRALRLGRRGTDPNAACALLIEAIADRAGDFDVIHSHVDWLPLPVLSRTGVPFLTTMHGRLDLPGLSDVIGAFPNAAFVAISDDQRRPLPDANWIATIQHGLPNDLFRPSCERGSYLAFLGRLTADKGPEAAIRIARAARTPLRIAAKIPRAETAYFKKKLEPNIDGGEIQLVGEVDEIGKQPFLAGAAALLFPIGWPEPFGLVMIEAMACGTPVIAYRAGSVPEVVEDGVTGFIVDNEEQAIRAVNELGRLDRRVVRARFEERFAASRMVKEYERRYRELLGRGGREGFETGSTISRPEVGTASESLR</sequence>
<dbReference type="RefSeq" id="WP_092088804.1">
    <property type="nucleotide sequence ID" value="NZ_FMZW01000045.1"/>
</dbReference>
<gene>
    <name evidence="3" type="ORF">SAMN05216337_104591</name>
</gene>
<dbReference type="InterPro" id="IPR028098">
    <property type="entry name" value="Glyco_trans_4-like_N"/>
</dbReference>
<protein>
    <submittedName>
        <fullName evidence="3">Glycosyltransferase involved in cell wall bisynthesis</fullName>
    </submittedName>
</protein>
<dbReference type="Gene3D" id="3.40.50.2000">
    <property type="entry name" value="Glycogen Phosphorylase B"/>
    <property type="match status" value="2"/>
</dbReference>